<evidence type="ECO:0000256" key="1">
    <source>
        <dbReference type="SAM" id="MobiDB-lite"/>
    </source>
</evidence>
<accession>A0A8H3FXN3</accession>
<dbReference type="Proteomes" id="UP000664203">
    <property type="component" value="Unassembled WGS sequence"/>
</dbReference>
<evidence type="ECO:0000313" key="3">
    <source>
        <dbReference type="Proteomes" id="UP000664203"/>
    </source>
</evidence>
<keyword evidence="3" id="KW-1185">Reference proteome</keyword>
<evidence type="ECO:0000313" key="2">
    <source>
        <dbReference type="EMBL" id="CAF9929563.1"/>
    </source>
</evidence>
<feature type="region of interest" description="Disordered" evidence="1">
    <location>
        <begin position="107"/>
        <end position="132"/>
    </location>
</feature>
<dbReference type="EMBL" id="CAJPDR010000270">
    <property type="protein sequence ID" value="CAF9929563.1"/>
    <property type="molecule type" value="Genomic_DNA"/>
</dbReference>
<organism evidence="2 3">
    <name type="scientific">Alectoria fallacina</name>
    <dbReference type="NCBI Taxonomy" id="1903189"/>
    <lineage>
        <taxon>Eukaryota</taxon>
        <taxon>Fungi</taxon>
        <taxon>Dikarya</taxon>
        <taxon>Ascomycota</taxon>
        <taxon>Pezizomycotina</taxon>
        <taxon>Lecanoromycetes</taxon>
        <taxon>OSLEUM clade</taxon>
        <taxon>Lecanoromycetidae</taxon>
        <taxon>Lecanorales</taxon>
        <taxon>Lecanorineae</taxon>
        <taxon>Parmeliaceae</taxon>
        <taxon>Alectoria</taxon>
    </lineage>
</organism>
<proteinExistence type="predicted"/>
<sequence>MDNYKTPEQKITLSREELQAIYTLVQRIDVCHMRAESIQRPIGEWCGKRDLDVIELVGKFKRPTDALTMKVRDSLEKDAVAKVRATNAAQHLWTFAAPSAPGSYPVVPLAGPEFGTQAPQEPRAPSSPPSTP</sequence>
<reference evidence="2" key="1">
    <citation type="submission" date="2021-03" db="EMBL/GenBank/DDBJ databases">
        <authorList>
            <person name="Tagirdzhanova G."/>
        </authorList>
    </citation>
    <scope>NUCLEOTIDE SEQUENCE</scope>
</reference>
<dbReference type="AlphaFoldDB" id="A0A8H3FXN3"/>
<comment type="caution">
    <text evidence="2">The sequence shown here is derived from an EMBL/GenBank/DDBJ whole genome shotgun (WGS) entry which is preliminary data.</text>
</comment>
<gene>
    <name evidence="2" type="ORF">ALECFALPRED_004402</name>
</gene>
<protein>
    <submittedName>
        <fullName evidence="2">Uncharacterized protein</fullName>
    </submittedName>
</protein>
<dbReference type="OrthoDB" id="10312302at2759"/>
<name>A0A8H3FXN3_9LECA</name>